<evidence type="ECO:0000313" key="2">
    <source>
        <dbReference type="EMBL" id="PUV21607.1"/>
    </source>
</evidence>
<dbReference type="EMBL" id="QCXX01000009">
    <property type="protein sequence ID" value="PUV21607.1"/>
    <property type="molecule type" value="Genomic_DNA"/>
</dbReference>
<keyword evidence="3" id="KW-1185">Reference proteome</keyword>
<protein>
    <recommendedName>
        <fullName evidence="4">Tricorn protease C1 domain-containing protein</fullName>
    </recommendedName>
</protein>
<dbReference type="RefSeq" id="WP_108636433.1">
    <property type="nucleotide sequence ID" value="NZ_QCXX01000009.1"/>
</dbReference>
<dbReference type="OrthoDB" id="7314861at2"/>
<dbReference type="Proteomes" id="UP000250831">
    <property type="component" value="Unassembled WGS sequence"/>
</dbReference>
<name>A0A363NLL5_9SPHI</name>
<dbReference type="AlphaFoldDB" id="A0A363NLL5"/>
<keyword evidence="1" id="KW-0732">Signal</keyword>
<comment type="caution">
    <text evidence="2">The sequence shown here is derived from an EMBL/GenBank/DDBJ whole genome shotgun (WGS) entry which is preliminary data.</text>
</comment>
<accession>A0A363NLL5</accession>
<feature type="chain" id="PRO_5016712036" description="Tricorn protease C1 domain-containing protein" evidence="1">
    <location>
        <begin position="22"/>
        <end position="115"/>
    </location>
</feature>
<evidence type="ECO:0000256" key="1">
    <source>
        <dbReference type="SAM" id="SignalP"/>
    </source>
</evidence>
<sequence length="115" mass="13332">MQKKILFFLLILTSFVVPSYAQNSSVNQLANAFLDTVERHAYRGSLIKWDSIRPVFIEETRTISDINSLEPHFKKILSKLKDGHSGLFFEKADQDKAAEQELFENPRDHYFRPAS</sequence>
<feature type="signal peptide" evidence="1">
    <location>
        <begin position="1"/>
        <end position="21"/>
    </location>
</feature>
<organism evidence="2 3">
    <name type="scientific">Sphingobacterium athyrii</name>
    <dbReference type="NCBI Taxonomy" id="2152717"/>
    <lineage>
        <taxon>Bacteria</taxon>
        <taxon>Pseudomonadati</taxon>
        <taxon>Bacteroidota</taxon>
        <taxon>Sphingobacteriia</taxon>
        <taxon>Sphingobacteriales</taxon>
        <taxon>Sphingobacteriaceae</taxon>
        <taxon>Sphingobacterium</taxon>
    </lineage>
</organism>
<proteinExistence type="predicted"/>
<reference evidence="2 3" key="1">
    <citation type="submission" date="2018-04" db="EMBL/GenBank/DDBJ databases">
        <title>Sphingobacterium sp. M46 Genome.</title>
        <authorList>
            <person name="Cheng J."/>
            <person name="Li Y."/>
        </authorList>
    </citation>
    <scope>NUCLEOTIDE SEQUENCE [LARGE SCALE GENOMIC DNA]</scope>
    <source>
        <strain evidence="2 3">M46</strain>
    </source>
</reference>
<gene>
    <name evidence="2" type="ORF">DCO56_24990</name>
</gene>
<evidence type="ECO:0008006" key="4">
    <source>
        <dbReference type="Google" id="ProtNLM"/>
    </source>
</evidence>
<evidence type="ECO:0000313" key="3">
    <source>
        <dbReference type="Proteomes" id="UP000250831"/>
    </source>
</evidence>